<organism evidence="4 5">
    <name type="scientific">Natronobacterium texcoconense</name>
    <dbReference type="NCBI Taxonomy" id="1095778"/>
    <lineage>
        <taxon>Archaea</taxon>
        <taxon>Methanobacteriati</taxon>
        <taxon>Methanobacteriota</taxon>
        <taxon>Stenosarchaea group</taxon>
        <taxon>Halobacteria</taxon>
        <taxon>Halobacteriales</taxon>
        <taxon>Natrialbaceae</taxon>
        <taxon>Natronobacterium</taxon>
    </lineage>
</organism>
<keyword evidence="2" id="KW-0804">Transcription</keyword>
<sequence length="127" mass="13898">MTDIENADRLRVTTEVSDIESVQEVLGQLAELDATVDPQEMTVADPSGDHVVEVDIGSLTTKQLEALELAYLRGYYDQPRETSLADLADELGISKSAVSQRLRAAESKLVVAVLQAIRPWLVQSDTD</sequence>
<dbReference type="AlphaFoldDB" id="A0A1H1AWM7"/>
<dbReference type="PANTHER" id="PTHR34236:SF1">
    <property type="entry name" value="DIMETHYL SULFOXIDE REDUCTASE TRANSCRIPTIONAL ACTIVATOR"/>
    <property type="match status" value="1"/>
</dbReference>
<evidence type="ECO:0000256" key="2">
    <source>
        <dbReference type="ARBA" id="ARBA00023163"/>
    </source>
</evidence>
<evidence type="ECO:0000259" key="3">
    <source>
        <dbReference type="Pfam" id="PF04967"/>
    </source>
</evidence>
<gene>
    <name evidence="4" type="ORF">SAMN04489842_0836</name>
</gene>
<evidence type="ECO:0000313" key="5">
    <source>
        <dbReference type="Proteomes" id="UP000198848"/>
    </source>
</evidence>
<dbReference type="Proteomes" id="UP000198848">
    <property type="component" value="Unassembled WGS sequence"/>
</dbReference>
<evidence type="ECO:0000313" key="4">
    <source>
        <dbReference type="EMBL" id="SDQ44062.1"/>
    </source>
</evidence>
<dbReference type="Gene3D" id="1.10.10.10">
    <property type="entry name" value="Winged helix-like DNA-binding domain superfamily/Winged helix DNA-binding domain"/>
    <property type="match status" value="1"/>
</dbReference>
<dbReference type="SUPFAM" id="SSF88659">
    <property type="entry name" value="Sigma3 and sigma4 domains of RNA polymerase sigma factors"/>
    <property type="match status" value="1"/>
</dbReference>
<feature type="domain" description="HTH bat-type" evidence="3">
    <location>
        <begin position="59"/>
        <end position="110"/>
    </location>
</feature>
<evidence type="ECO:0000256" key="1">
    <source>
        <dbReference type="ARBA" id="ARBA00023015"/>
    </source>
</evidence>
<accession>A0A1H1AWM7</accession>
<reference evidence="5" key="1">
    <citation type="submission" date="2016-10" db="EMBL/GenBank/DDBJ databases">
        <authorList>
            <person name="Varghese N."/>
            <person name="Submissions S."/>
        </authorList>
    </citation>
    <scope>NUCLEOTIDE SEQUENCE [LARGE SCALE GENOMIC DNA]</scope>
    <source>
        <strain evidence="5">DSM 24767</strain>
    </source>
</reference>
<dbReference type="InterPro" id="IPR036388">
    <property type="entry name" value="WH-like_DNA-bd_sf"/>
</dbReference>
<dbReference type="EMBL" id="FNLC01000001">
    <property type="protein sequence ID" value="SDQ44062.1"/>
    <property type="molecule type" value="Genomic_DNA"/>
</dbReference>
<dbReference type="RefSeq" id="WP_090377754.1">
    <property type="nucleotide sequence ID" value="NZ_FNLC01000001.1"/>
</dbReference>
<keyword evidence="1" id="KW-0805">Transcription regulation</keyword>
<dbReference type="Pfam" id="PF04967">
    <property type="entry name" value="HTH_10"/>
    <property type="match status" value="1"/>
</dbReference>
<protein>
    <submittedName>
        <fullName evidence="4">HTH DNA binding domain-containing protein</fullName>
    </submittedName>
</protein>
<name>A0A1H1AWM7_NATTX</name>
<dbReference type="OrthoDB" id="27447at2157"/>
<proteinExistence type="predicted"/>
<dbReference type="PANTHER" id="PTHR34236">
    <property type="entry name" value="DIMETHYL SULFOXIDE REDUCTASE TRANSCRIPTIONAL ACTIVATOR"/>
    <property type="match status" value="1"/>
</dbReference>
<dbReference type="InterPro" id="IPR007050">
    <property type="entry name" value="HTH_bacterioopsin"/>
</dbReference>
<dbReference type="InterPro" id="IPR013324">
    <property type="entry name" value="RNA_pol_sigma_r3/r4-like"/>
</dbReference>
<keyword evidence="5" id="KW-1185">Reference proteome</keyword>
<dbReference type="STRING" id="1095778.SAMN04489842_0836"/>